<organism evidence="1">
    <name type="scientific">Arundo donax</name>
    <name type="common">Giant reed</name>
    <name type="synonym">Donax arundinaceus</name>
    <dbReference type="NCBI Taxonomy" id="35708"/>
    <lineage>
        <taxon>Eukaryota</taxon>
        <taxon>Viridiplantae</taxon>
        <taxon>Streptophyta</taxon>
        <taxon>Embryophyta</taxon>
        <taxon>Tracheophyta</taxon>
        <taxon>Spermatophyta</taxon>
        <taxon>Magnoliopsida</taxon>
        <taxon>Liliopsida</taxon>
        <taxon>Poales</taxon>
        <taxon>Poaceae</taxon>
        <taxon>PACMAD clade</taxon>
        <taxon>Arundinoideae</taxon>
        <taxon>Arundineae</taxon>
        <taxon>Arundo</taxon>
    </lineage>
</organism>
<reference evidence="1" key="1">
    <citation type="submission" date="2014-09" db="EMBL/GenBank/DDBJ databases">
        <authorList>
            <person name="Magalhaes I.L.F."/>
            <person name="Oliveira U."/>
            <person name="Santos F.R."/>
            <person name="Vidigal T.H.D.A."/>
            <person name="Brescovit A.D."/>
            <person name="Santos A.J."/>
        </authorList>
    </citation>
    <scope>NUCLEOTIDE SEQUENCE</scope>
    <source>
        <tissue evidence="1">Shoot tissue taken approximately 20 cm above the soil surface</tissue>
    </source>
</reference>
<protein>
    <submittedName>
        <fullName evidence="1">Uncharacterized protein</fullName>
    </submittedName>
</protein>
<reference evidence="1" key="2">
    <citation type="journal article" date="2015" name="Data Brief">
        <title>Shoot transcriptome of the giant reed, Arundo donax.</title>
        <authorList>
            <person name="Barrero R.A."/>
            <person name="Guerrero F.D."/>
            <person name="Moolhuijzen P."/>
            <person name="Goolsby J.A."/>
            <person name="Tidwell J."/>
            <person name="Bellgard S.E."/>
            <person name="Bellgard M.I."/>
        </authorList>
    </citation>
    <scope>NUCLEOTIDE SEQUENCE</scope>
    <source>
        <tissue evidence="1">Shoot tissue taken approximately 20 cm above the soil surface</tissue>
    </source>
</reference>
<proteinExistence type="predicted"/>
<dbReference type="AlphaFoldDB" id="A0A0A9C3I3"/>
<evidence type="ECO:0000313" key="1">
    <source>
        <dbReference type="EMBL" id="JAD70869.1"/>
    </source>
</evidence>
<dbReference type="EMBL" id="GBRH01227026">
    <property type="protein sequence ID" value="JAD70869.1"/>
    <property type="molecule type" value="Transcribed_RNA"/>
</dbReference>
<name>A0A0A9C3I3_ARUDO</name>
<accession>A0A0A9C3I3</accession>
<sequence length="31" mass="3749">MEASRELWRRIWARMSVWLSTCPVYKSCLCS</sequence>